<proteinExistence type="predicted"/>
<gene>
    <name evidence="1" type="ORF">PODLI_1B019897</name>
</gene>
<reference evidence="1" key="1">
    <citation type="submission" date="2022-12" db="EMBL/GenBank/DDBJ databases">
        <authorList>
            <person name="Alioto T."/>
            <person name="Alioto T."/>
            <person name="Gomez Garrido J."/>
        </authorList>
    </citation>
    <scope>NUCLEOTIDE SEQUENCE</scope>
</reference>
<sequence>MGKCLPTQFSPACHEEQQNVHFSPQSWFLSPEFSLLPPTFSQNLPSVTLVISLVCVESGGRIKATGEGGVMRSPPAGTLGWLSCHMSVPHAHLAMSSRSPFS</sequence>
<keyword evidence="2" id="KW-1185">Reference proteome</keyword>
<accession>A0AA35JTI0</accession>
<protein>
    <submittedName>
        <fullName evidence="1">Uncharacterized protein</fullName>
    </submittedName>
</protein>
<dbReference type="AlphaFoldDB" id="A0AA35JTI0"/>
<evidence type="ECO:0000313" key="2">
    <source>
        <dbReference type="Proteomes" id="UP001178461"/>
    </source>
</evidence>
<dbReference type="EMBL" id="OX395127">
    <property type="protein sequence ID" value="CAI5765785.1"/>
    <property type="molecule type" value="Genomic_DNA"/>
</dbReference>
<dbReference type="Proteomes" id="UP001178461">
    <property type="component" value="Chromosome 2"/>
</dbReference>
<organism evidence="1 2">
    <name type="scientific">Podarcis lilfordi</name>
    <name type="common">Lilford's wall lizard</name>
    <dbReference type="NCBI Taxonomy" id="74358"/>
    <lineage>
        <taxon>Eukaryota</taxon>
        <taxon>Metazoa</taxon>
        <taxon>Chordata</taxon>
        <taxon>Craniata</taxon>
        <taxon>Vertebrata</taxon>
        <taxon>Euteleostomi</taxon>
        <taxon>Lepidosauria</taxon>
        <taxon>Squamata</taxon>
        <taxon>Bifurcata</taxon>
        <taxon>Unidentata</taxon>
        <taxon>Episquamata</taxon>
        <taxon>Laterata</taxon>
        <taxon>Lacertibaenia</taxon>
        <taxon>Lacertidae</taxon>
        <taxon>Podarcis</taxon>
    </lineage>
</organism>
<name>A0AA35JTI0_9SAUR</name>
<evidence type="ECO:0000313" key="1">
    <source>
        <dbReference type="EMBL" id="CAI5765785.1"/>
    </source>
</evidence>